<dbReference type="InterPro" id="IPR040455">
    <property type="entry name" value="Atg6_BARA"/>
</dbReference>
<dbReference type="GO" id="GO:0000423">
    <property type="term" value="P:mitophagy"/>
    <property type="evidence" value="ECO:0007669"/>
    <property type="project" value="TreeGrafter"/>
</dbReference>
<reference evidence="5 6" key="1">
    <citation type="journal article" date="2012" name="G3 (Bethesda)">
        <title>Pichia sorbitophila, an interspecies yeast hybrid reveals early steps of genome resolution following polyploidization.</title>
        <authorList>
            <person name="Leh Louis V."/>
            <person name="Despons L."/>
            <person name="Friedrich A."/>
            <person name="Martin T."/>
            <person name="Durrens P."/>
            <person name="Casaregola S."/>
            <person name="Neuveglise C."/>
            <person name="Fairhead C."/>
            <person name="Marck C."/>
            <person name="Cruz J.A."/>
            <person name="Straub M.L."/>
            <person name="Kugler V."/>
            <person name="Sacerdot C."/>
            <person name="Uzunov Z."/>
            <person name="Thierry A."/>
            <person name="Weiss S."/>
            <person name="Bleykasten C."/>
            <person name="De Montigny J."/>
            <person name="Jacques N."/>
            <person name="Jung P."/>
            <person name="Lemaire M."/>
            <person name="Mallet S."/>
            <person name="Morel G."/>
            <person name="Richard G.F."/>
            <person name="Sarkar A."/>
            <person name="Savel G."/>
            <person name="Schacherer J."/>
            <person name="Seret M.L."/>
            <person name="Talla E."/>
            <person name="Samson G."/>
            <person name="Jubin C."/>
            <person name="Poulain J."/>
            <person name="Vacherie B."/>
            <person name="Barbe V."/>
            <person name="Pelletier E."/>
            <person name="Sherman D.J."/>
            <person name="Westhof E."/>
            <person name="Weissenbach J."/>
            <person name="Baret P.V."/>
            <person name="Wincker P."/>
            <person name="Gaillardin C."/>
            <person name="Dujon B."/>
            <person name="Souciet J.L."/>
        </authorList>
    </citation>
    <scope>NUCLEOTIDE SEQUENCE [LARGE SCALE GENOMIC DNA]</scope>
    <source>
        <strain evidence="6">ATCC MYA-4447 / BCRC 22081 / CBS 7064 / NBRC 10061 / NRRL Y-12695</strain>
    </source>
</reference>
<dbReference type="InterPro" id="IPR038274">
    <property type="entry name" value="Atg6/Beclin_C_sf"/>
</dbReference>
<dbReference type="GO" id="GO:0043548">
    <property type="term" value="F:phosphatidylinositol 3-kinase binding"/>
    <property type="evidence" value="ECO:0007669"/>
    <property type="project" value="TreeGrafter"/>
</dbReference>
<dbReference type="GO" id="GO:0034272">
    <property type="term" value="C:phosphatidylinositol 3-kinase complex, class III, type II"/>
    <property type="evidence" value="ECO:0007669"/>
    <property type="project" value="TreeGrafter"/>
</dbReference>
<dbReference type="InParanoid" id="G8XZQ6"/>
<name>G8XZQ6_PICSO</name>
<dbReference type="PANTHER" id="PTHR12768:SF4">
    <property type="entry name" value="BECLIN-1"/>
    <property type="match status" value="1"/>
</dbReference>
<dbReference type="PANTHER" id="PTHR12768">
    <property type="entry name" value="BECLIN 1"/>
    <property type="match status" value="1"/>
</dbReference>
<comment type="similarity">
    <text evidence="1">Belongs to the beclin family.</text>
</comment>
<protein>
    <submittedName>
        <fullName evidence="5">Piso0_005708 protein</fullName>
    </submittedName>
</protein>
<dbReference type="GO" id="GO:0000407">
    <property type="term" value="C:phagophore assembly site"/>
    <property type="evidence" value="ECO:0007669"/>
    <property type="project" value="TreeGrafter"/>
</dbReference>
<proteinExistence type="inferred from homology"/>
<sequence length="467" mass="54014">MSDRKFYCSHCNSRLKIDPSMLKMNSAQTRLLLEKNKQIAVGDPSEVSIAEESIIPEERLKFYREVTLNNNVPLHTSQSGDDAEKSDAVSSFVMLPGEKDVESLIEEQSEEHYVTIAARLRNLQKIFSILSSNSQVDHPLCLDCSKLLLENFKQKFDQNQKEKEYYLSFLRKLKSKDTSTIPEEELDSKIRQNHERIMTLSKVENEKLEKLQELEKNKMELERRLKELKREETELNNNELSKVMQTRNSLQLDLNQKLEKLEQSKSLYQLNLNHLDKLRKLNIYNHFFHITFDGNDNYGAINQCRIGYKVPWSEINAALGQIALLITFIIKRLGIRLKNYKINPMGSQSQIIKTSSGTQSSESHKTVLNLYSSNDFSLGQLFNFNKLDVSMIALLDILSQIESKLKSIDNEIELPYQIHPKHDSIGGKSIRVTSNAEWTLGCKFMLIDMNWILTYTSAYAKPSYQIN</sequence>
<evidence type="ECO:0000313" key="5">
    <source>
        <dbReference type="EMBL" id="CCE87165.1"/>
    </source>
</evidence>
<dbReference type="OrthoDB" id="20368at2759"/>
<dbReference type="Gene3D" id="1.10.418.40">
    <property type="entry name" value="Autophagy protein 6/Beclin 1"/>
    <property type="match status" value="1"/>
</dbReference>
<dbReference type="GO" id="GO:0030674">
    <property type="term" value="F:protein-macromolecule adaptor activity"/>
    <property type="evidence" value="ECO:0007669"/>
    <property type="project" value="TreeGrafter"/>
</dbReference>
<dbReference type="Pfam" id="PF04111">
    <property type="entry name" value="APG6"/>
    <property type="match status" value="1"/>
</dbReference>
<keyword evidence="2" id="KW-0175">Coiled coil</keyword>
<dbReference type="FunCoup" id="G8XZQ6">
    <property type="interactions" value="895"/>
</dbReference>
<dbReference type="InterPro" id="IPR007243">
    <property type="entry name" value="Atg6/Beclin"/>
</dbReference>
<dbReference type="OMA" id="EWDVYKA"/>
<dbReference type="GO" id="GO:0045324">
    <property type="term" value="P:late endosome to vacuole transport"/>
    <property type="evidence" value="ECO:0007669"/>
    <property type="project" value="TreeGrafter"/>
</dbReference>
<organism evidence="5 6">
    <name type="scientific">Pichia sorbitophila (strain ATCC MYA-4447 / BCRC 22081 / CBS 7064 / NBRC 10061 / NRRL Y-12695)</name>
    <name type="common">Hybrid yeast</name>
    <dbReference type="NCBI Taxonomy" id="559304"/>
    <lineage>
        <taxon>Eukaryota</taxon>
        <taxon>Fungi</taxon>
        <taxon>Dikarya</taxon>
        <taxon>Ascomycota</taxon>
        <taxon>Saccharomycotina</taxon>
        <taxon>Pichiomycetes</taxon>
        <taxon>Debaryomycetaceae</taxon>
        <taxon>Millerozyma</taxon>
    </lineage>
</organism>
<dbReference type="Pfam" id="PF17675">
    <property type="entry name" value="APG6_N"/>
    <property type="match status" value="1"/>
</dbReference>
<dbReference type="STRING" id="559304.G8XZQ6"/>
<keyword evidence="6" id="KW-1185">Reference proteome</keyword>
<dbReference type="EMBL" id="FO082046">
    <property type="protein sequence ID" value="CCE87165.1"/>
    <property type="molecule type" value="Genomic_DNA"/>
</dbReference>
<evidence type="ECO:0000313" key="6">
    <source>
        <dbReference type="Proteomes" id="UP000005222"/>
    </source>
</evidence>
<evidence type="ECO:0000256" key="2">
    <source>
        <dbReference type="SAM" id="Coils"/>
    </source>
</evidence>
<dbReference type="GO" id="GO:0034271">
    <property type="term" value="C:phosphatidylinositol 3-kinase complex, class III, type I"/>
    <property type="evidence" value="ECO:0007669"/>
    <property type="project" value="TreeGrafter"/>
</dbReference>
<dbReference type="Proteomes" id="UP000005222">
    <property type="component" value="Chromosome N"/>
</dbReference>
<dbReference type="HOGENOM" id="CLU_024219_3_2_1"/>
<feature type="domain" description="Atg6 BARA" evidence="3">
    <location>
        <begin position="278"/>
        <end position="457"/>
    </location>
</feature>
<accession>G8XZQ6</accession>
<gene>
    <name evidence="5" type="primary">Piso0_005708</name>
    <name evidence="5" type="ORF">GNLVRS01_PISO0N20847g</name>
</gene>
<feature type="coiled-coil region" evidence="2">
    <location>
        <begin position="197"/>
        <end position="278"/>
    </location>
</feature>
<feature type="domain" description="Atg6/beclin coiled-coil" evidence="4">
    <location>
        <begin position="139"/>
        <end position="275"/>
    </location>
</feature>
<evidence type="ECO:0000256" key="1">
    <source>
        <dbReference type="ARBA" id="ARBA00005965"/>
    </source>
</evidence>
<evidence type="ECO:0000259" key="4">
    <source>
        <dbReference type="Pfam" id="PF17675"/>
    </source>
</evidence>
<evidence type="ECO:0000259" key="3">
    <source>
        <dbReference type="Pfam" id="PF04111"/>
    </source>
</evidence>
<dbReference type="AlphaFoldDB" id="G8XZQ6"/>
<dbReference type="GO" id="GO:0000045">
    <property type="term" value="P:autophagosome assembly"/>
    <property type="evidence" value="ECO:0007669"/>
    <property type="project" value="TreeGrafter"/>
</dbReference>
<dbReference type="GO" id="GO:0006995">
    <property type="term" value="P:cellular response to nitrogen starvation"/>
    <property type="evidence" value="ECO:0007669"/>
    <property type="project" value="TreeGrafter"/>
</dbReference>
<dbReference type="eggNOG" id="KOG2751">
    <property type="taxonomic scope" value="Eukaryota"/>
</dbReference>
<dbReference type="InterPro" id="IPR041691">
    <property type="entry name" value="Atg6/beclin_CC"/>
</dbReference>